<evidence type="ECO:0000313" key="2">
    <source>
        <dbReference type="Proteomes" id="UP001075354"/>
    </source>
</evidence>
<name>A0AAV7XM61_9NEOP</name>
<dbReference type="InterPro" id="IPR019341">
    <property type="entry name" value="Alpha/Gamma-adaptin-bd_p34"/>
</dbReference>
<dbReference type="Gene3D" id="3.40.50.11960">
    <property type="match status" value="1"/>
</dbReference>
<evidence type="ECO:0000313" key="1">
    <source>
        <dbReference type="EMBL" id="KAJ1525901.1"/>
    </source>
</evidence>
<organism evidence="1 2">
    <name type="scientific">Megalurothrips usitatus</name>
    <name type="common">bean blossom thrips</name>
    <dbReference type="NCBI Taxonomy" id="439358"/>
    <lineage>
        <taxon>Eukaryota</taxon>
        <taxon>Metazoa</taxon>
        <taxon>Ecdysozoa</taxon>
        <taxon>Arthropoda</taxon>
        <taxon>Hexapoda</taxon>
        <taxon>Insecta</taxon>
        <taxon>Pterygota</taxon>
        <taxon>Neoptera</taxon>
        <taxon>Paraneoptera</taxon>
        <taxon>Thysanoptera</taxon>
        <taxon>Terebrantia</taxon>
        <taxon>Thripoidea</taxon>
        <taxon>Thripidae</taxon>
        <taxon>Megalurothrips</taxon>
    </lineage>
</organism>
<dbReference type="EMBL" id="JAPTSV010000007">
    <property type="protein sequence ID" value="KAJ1525901.1"/>
    <property type="molecule type" value="Genomic_DNA"/>
</dbReference>
<evidence type="ECO:0008006" key="3">
    <source>
        <dbReference type="Google" id="ProtNLM"/>
    </source>
</evidence>
<protein>
    <recommendedName>
        <fullName evidence="3">Intraflagellar transport protein 22 homolog</fullName>
    </recommendedName>
</protein>
<dbReference type="InterPro" id="IPR027417">
    <property type="entry name" value="P-loop_NTPase"/>
</dbReference>
<dbReference type="PANTHER" id="PTHR14659:SF1">
    <property type="entry name" value="ALPHA- AND GAMMA-ADAPTIN-BINDING PROTEIN P34"/>
    <property type="match status" value="1"/>
</dbReference>
<gene>
    <name evidence="1" type="ORF">ONE63_009090</name>
</gene>
<proteinExistence type="predicted"/>
<dbReference type="AlphaFoldDB" id="A0AAV7XM61"/>
<comment type="caution">
    <text evidence="1">The sequence shown here is derived from an EMBL/GenBank/DDBJ whole genome shotgun (WGS) entry which is preliminary data.</text>
</comment>
<keyword evidence="2" id="KW-1185">Reference proteome</keyword>
<dbReference type="Proteomes" id="UP001075354">
    <property type="component" value="Chromosome 7"/>
</dbReference>
<dbReference type="PANTHER" id="PTHR14659">
    <property type="entry name" value="ALPHA- AND GAMMA-ADAPTIN-BINDING PROTEIN P34"/>
    <property type="match status" value="1"/>
</dbReference>
<dbReference type="SUPFAM" id="SSF52540">
    <property type="entry name" value="P-loop containing nucleoside triphosphate hydrolases"/>
    <property type="match status" value="1"/>
</dbReference>
<accession>A0AAV7XM61</accession>
<reference evidence="1" key="1">
    <citation type="submission" date="2022-12" db="EMBL/GenBank/DDBJ databases">
        <title>Chromosome-level genome assembly of the bean flower thrips Megalurothrips usitatus.</title>
        <authorList>
            <person name="Ma L."/>
            <person name="Liu Q."/>
            <person name="Li H."/>
            <person name="Cai W."/>
        </authorList>
    </citation>
    <scope>NUCLEOTIDE SEQUENCE</scope>
    <source>
        <strain evidence="1">Cailab_2022a</strain>
    </source>
</reference>
<sequence length="264" mass="29408">MKPCAVALSSSLTPASDIVKLIVSGDEFQKPMPLEDGIVAYPWHIDTKYYTADVHVCALQKKTLGSAEFANSVQAVILFFDSTKNEGLTDAEQWEAFVKEYDPDIRILLCGNCEENPSAGISKLAAQEWCIARGYELVELNPIKDEEWEEEQDFIETTGAPRILQALHAHVWPDLNMKEESSACSRNIQSILLNPSTNSNTISDLLSDGQDGDDGLSIELQNLRLREEALKTGKSFDPHILDEPTGMLRLTFILQCCVPCLNRF</sequence>